<proteinExistence type="predicted"/>
<evidence type="ECO:0000256" key="1">
    <source>
        <dbReference type="SAM" id="MobiDB-lite"/>
    </source>
</evidence>
<reference evidence="2 3" key="1">
    <citation type="submission" date="2024-04" db="EMBL/GenBank/DDBJ databases">
        <title>Phyllosticta paracitricarpa is synonymous to the EU quarantine fungus P. citricarpa based on phylogenomic analyses.</title>
        <authorList>
            <consortium name="Lawrence Berkeley National Laboratory"/>
            <person name="Van Ingen-Buijs V.A."/>
            <person name="Van Westerhoven A.C."/>
            <person name="Haridas S."/>
            <person name="Skiadas P."/>
            <person name="Martin F."/>
            <person name="Groenewald J.Z."/>
            <person name="Crous P.W."/>
            <person name="Seidl M.F."/>
        </authorList>
    </citation>
    <scope>NUCLEOTIDE SEQUENCE [LARGE SCALE GENOMIC DNA]</scope>
    <source>
        <strain evidence="2 3">CBS 122670</strain>
    </source>
</reference>
<name>A0ABR1MIV9_9PEZI</name>
<feature type="compositionally biased region" description="Basic residues" evidence="1">
    <location>
        <begin position="106"/>
        <end position="115"/>
    </location>
</feature>
<accession>A0ABR1MIV9</accession>
<dbReference type="EMBL" id="JBBPDW010000007">
    <property type="protein sequence ID" value="KAK7550695.1"/>
    <property type="molecule type" value="Genomic_DNA"/>
</dbReference>
<sequence>MVLVVGSSKIEESTFEASWSRCIVACTAHGPKSEGRAERLSDMTNIAGSKAESACEPGAEMHVDLRQLHLIRPLYFLYFRSGIDMPNPLTQHGRSQSPDRSDLPKKAHFVPHHARPQTAWADGQTGRRTDGERASRVPPGRAARWLLPSPRAPTLHTYLKKGCAPQHNGDGTAAAAAAAAAAAVMTVDAPGISLEGHCQYELIT</sequence>
<gene>
    <name evidence="2" type="ORF">IWX46DRAFT_579093</name>
</gene>
<evidence type="ECO:0000313" key="3">
    <source>
        <dbReference type="Proteomes" id="UP001365128"/>
    </source>
</evidence>
<evidence type="ECO:0000313" key="2">
    <source>
        <dbReference type="EMBL" id="KAK7550695.1"/>
    </source>
</evidence>
<comment type="caution">
    <text evidence="2">The sequence shown here is derived from an EMBL/GenBank/DDBJ whole genome shotgun (WGS) entry which is preliminary data.</text>
</comment>
<keyword evidence="3" id="KW-1185">Reference proteome</keyword>
<protein>
    <submittedName>
        <fullName evidence="2">Uncharacterized protein</fullName>
    </submittedName>
</protein>
<dbReference type="Proteomes" id="UP001365128">
    <property type="component" value="Unassembled WGS sequence"/>
</dbReference>
<feature type="compositionally biased region" description="Basic and acidic residues" evidence="1">
    <location>
        <begin position="125"/>
        <end position="135"/>
    </location>
</feature>
<feature type="region of interest" description="Disordered" evidence="1">
    <location>
        <begin position="88"/>
        <end position="138"/>
    </location>
</feature>
<organism evidence="2 3">
    <name type="scientific">Phyllosticta citricarpa</name>
    <dbReference type="NCBI Taxonomy" id="55181"/>
    <lineage>
        <taxon>Eukaryota</taxon>
        <taxon>Fungi</taxon>
        <taxon>Dikarya</taxon>
        <taxon>Ascomycota</taxon>
        <taxon>Pezizomycotina</taxon>
        <taxon>Dothideomycetes</taxon>
        <taxon>Dothideomycetes incertae sedis</taxon>
        <taxon>Botryosphaeriales</taxon>
        <taxon>Phyllostictaceae</taxon>
        <taxon>Phyllosticta</taxon>
    </lineage>
</organism>